<dbReference type="Gene3D" id="3.30.70.2740">
    <property type="match status" value="1"/>
</dbReference>
<keyword evidence="4" id="KW-0560">Oxidoreductase</keyword>
<dbReference type="PANTHER" id="PTHR42934">
    <property type="entry name" value="GLYCOLATE OXIDASE SUBUNIT GLCD"/>
    <property type="match status" value="1"/>
</dbReference>
<dbReference type="GO" id="GO:0050660">
    <property type="term" value="F:flavin adenine dinucleotide binding"/>
    <property type="evidence" value="ECO:0007669"/>
    <property type="project" value="InterPro"/>
</dbReference>
<keyword evidence="2" id="KW-0285">Flavoprotein</keyword>
<keyword evidence="3" id="KW-0274">FAD</keyword>
<name>X0YCT0_9ZZZZ</name>
<evidence type="ECO:0000259" key="5">
    <source>
        <dbReference type="Pfam" id="PF02913"/>
    </source>
</evidence>
<dbReference type="GO" id="GO:0016491">
    <property type="term" value="F:oxidoreductase activity"/>
    <property type="evidence" value="ECO:0007669"/>
    <property type="project" value="UniProtKB-KW"/>
</dbReference>
<proteinExistence type="predicted"/>
<comment type="caution">
    <text evidence="6">The sequence shown here is derived from an EMBL/GenBank/DDBJ whole genome shotgun (WGS) entry which is preliminary data.</text>
</comment>
<accession>X0YCT0</accession>
<evidence type="ECO:0000256" key="2">
    <source>
        <dbReference type="ARBA" id="ARBA00022630"/>
    </source>
</evidence>
<dbReference type="EMBL" id="BARS01052867">
    <property type="protein sequence ID" value="GAG46488.1"/>
    <property type="molecule type" value="Genomic_DNA"/>
</dbReference>
<evidence type="ECO:0000256" key="1">
    <source>
        <dbReference type="ARBA" id="ARBA00001974"/>
    </source>
</evidence>
<reference evidence="6" key="1">
    <citation type="journal article" date="2014" name="Front. Microbiol.">
        <title>High frequency of phylogenetically diverse reductive dehalogenase-homologous genes in deep subseafloor sedimentary metagenomes.</title>
        <authorList>
            <person name="Kawai M."/>
            <person name="Futagami T."/>
            <person name="Toyoda A."/>
            <person name="Takaki Y."/>
            <person name="Nishi S."/>
            <person name="Hori S."/>
            <person name="Arai W."/>
            <person name="Tsubouchi T."/>
            <person name="Morono Y."/>
            <person name="Uchiyama I."/>
            <person name="Ito T."/>
            <person name="Fujiyama A."/>
            <person name="Inagaki F."/>
            <person name="Takami H."/>
        </authorList>
    </citation>
    <scope>NUCLEOTIDE SEQUENCE</scope>
    <source>
        <strain evidence="6">Expedition CK06-06</strain>
    </source>
</reference>
<dbReference type="Pfam" id="PF02913">
    <property type="entry name" value="FAD-oxidase_C"/>
    <property type="match status" value="1"/>
</dbReference>
<gene>
    <name evidence="6" type="ORF">S01H1_78541</name>
</gene>
<dbReference type="Gene3D" id="1.10.45.10">
    <property type="entry name" value="Vanillyl-alcohol Oxidase, Chain A, domain 4"/>
    <property type="match status" value="1"/>
</dbReference>
<feature type="domain" description="FAD-binding oxidoreductase/transferase type 4 C-terminal" evidence="5">
    <location>
        <begin position="7"/>
        <end position="150"/>
    </location>
</feature>
<evidence type="ECO:0000256" key="4">
    <source>
        <dbReference type="ARBA" id="ARBA00023002"/>
    </source>
</evidence>
<protein>
    <recommendedName>
        <fullName evidence="5">FAD-binding oxidoreductase/transferase type 4 C-terminal domain-containing protein</fullName>
    </recommendedName>
</protein>
<dbReference type="AlphaFoldDB" id="X0YCT0"/>
<dbReference type="InterPro" id="IPR016171">
    <property type="entry name" value="Vanillyl_alc_oxidase_C-sub2"/>
</dbReference>
<feature type="non-terminal residue" evidence="6">
    <location>
        <position position="1"/>
    </location>
</feature>
<organism evidence="6">
    <name type="scientific">marine sediment metagenome</name>
    <dbReference type="NCBI Taxonomy" id="412755"/>
    <lineage>
        <taxon>unclassified sequences</taxon>
        <taxon>metagenomes</taxon>
        <taxon>ecological metagenomes</taxon>
    </lineage>
</organism>
<evidence type="ECO:0000313" key="6">
    <source>
        <dbReference type="EMBL" id="GAG46488.1"/>
    </source>
</evidence>
<dbReference type="SUPFAM" id="SSF55103">
    <property type="entry name" value="FAD-linked oxidases, C-terminal domain"/>
    <property type="match status" value="1"/>
</dbReference>
<dbReference type="InterPro" id="IPR004113">
    <property type="entry name" value="FAD-bd_oxidored_4_C"/>
</dbReference>
<evidence type="ECO:0000256" key="3">
    <source>
        <dbReference type="ARBA" id="ARBA00022827"/>
    </source>
</evidence>
<dbReference type="InterPro" id="IPR051914">
    <property type="entry name" value="FAD-linked_OxidoTrans_Type4"/>
</dbReference>
<sequence length="176" mass="19283">GLNSPFEDREALWAGRKGALGALGRLAPSYYILDGTVPRTKLPQVLRGVYEVGERYGFLIANVFHAGDGNLHPNIAFDESQPGEAEKALEAGTEIMRLCVDAGGTITGEHGVGMEKRDFMRWIFSDDDLEAMKRIQVAFASEQRFNPGKIFPAASGGETMPRQRVVTHSLEPDAYV</sequence>
<comment type="cofactor">
    <cofactor evidence="1">
        <name>FAD</name>
        <dbReference type="ChEBI" id="CHEBI:57692"/>
    </cofactor>
</comment>
<dbReference type="PANTHER" id="PTHR42934:SF1">
    <property type="entry name" value="GLYCOLATE OXIDASE SUBUNIT GLCD"/>
    <property type="match status" value="1"/>
</dbReference>
<dbReference type="InterPro" id="IPR016164">
    <property type="entry name" value="FAD-linked_Oxase-like_C"/>
</dbReference>